<dbReference type="CDD" id="cd22699">
    <property type="entry name" value="FHA_PLM2-like"/>
    <property type="match status" value="1"/>
</dbReference>
<dbReference type="Proteomes" id="UP000698800">
    <property type="component" value="Unassembled WGS sequence"/>
</dbReference>
<keyword evidence="4" id="KW-1185">Reference proteome</keyword>
<feature type="compositionally biased region" description="Basic and acidic residues" evidence="1">
    <location>
        <begin position="32"/>
        <end position="44"/>
    </location>
</feature>
<feature type="region of interest" description="Disordered" evidence="1">
    <location>
        <begin position="278"/>
        <end position="312"/>
    </location>
</feature>
<feature type="region of interest" description="Disordered" evidence="1">
    <location>
        <begin position="1"/>
        <end position="79"/>
    </location>
</feature>
<feature type="compositionally biased region" description="Polar residues" evidence="1">
    <location>
        <begin position="202"/>
        <end position="214"/>
    </location>
</feature>
<dbReference type="InterPro" id="IPR008984">
    <property type="entry name" value="SMAD_FHA_dom_sf"/>
</dbReference>
<gene>
    <name evidence="3" type="ORF">FGG08_004627</name>
</gene>
<dbReference type="PROSITE" id="PS50006">
    <property type="entry name" value="FHA_DOMAIN"/>
    <property type="match status" value="1"/>
</dbReference>
<protein>
    <recommendedName>
        <fullName evidence="2">FHA domain-containing protein</fullName>
    </recommendedName>
</protein>
<feature type="compositionally biased region" description="Pro residues" evidence="1">
    <location>
        <begin position="62"/>
        <end position="71"/>
    </location>
</feature>
<feature type="compositionally biased region" description="Low complexity" evidence="1">
    <location>
        <begin position="1"/>
        <end position="14"/>
    </location>
</feature>
<name>A0A9P8IB01_9PEZI</name>
<dbReference type="AlphaFoldDB" id="A0A9P8IB01"/>
<feature type="region of interest" description="Disordered" evidence="1">
    <location>
        <begin position="194"/>
        <end position="264"/>
    </location>
</feature>
<comment type="caution">
    <text evidence="3">The sequence shown here is derived from an EMBL/GenBank/DDBJ whole genome shotgun (WGS) entry which is preliminary data.</text>
</comment>
<organism evidence="3 4">
    <name type="scientific">Glutinoglossum americanum</name>
    <dbReference type="NCBI Taxonomy" id="1670608"/>
    <lineage>
        <taxon>Eukaryota</taxon>
        <taxon>Fungi</taxon>
        <taxon>Dikarya</taxon>
        <taxon>Ascomycota</taxon>
        <taxon>Pezizomycotina</taxon>
        <taxon>Geoglossomycetes</taxon>
        <taxon>Geoglossales</taxon>
        <taxon>Geoglossaceae</taxon>
        <taxon>Glutinoglossum</taxon>
    </lineage>
</organism>
<accession>A0A9P8IB01</accession>
<evidence type="ECO:0000313" key="4">
    <source>
        <dbReference type="Proteomes" id="UP000698800"/>
    </source>
</evidence>
<dbReference type="InterPro" id="IPR000253">
    <property type="entry name" value="FHA_dom"/>
</dbReference>
<dbReference type="EMBL" id="JAGHQL010000096">
    <property type="protein sequence ID" value="KAH0538795.1"/>
    <property type="molecule type" value="Genomic_DNA"/>
</dbReference>
<dbReference type="SUPFAM" id="SSF49879">
    <property type="entry name" value="SMAD/FHA domain"/>
    <property type="match status" value="1"/>
</dbReference>
<evidence type="ECO:0000256" key="1">
    <source>
        <dbReference type="SAM" id="MobiDB-lite"/>
    </source>
</evidence>
<reference evidence="3" key="1">
    <citation type="submission" date="2021-03" db="EMBL/GenBank/DDBJ databases">
        <title>Comparative genomics and phylogenomic investigation of the class Geoglossomycetes provide insights into ecological specialization and systematics.</title>
        <authorList>
            <person name="Melie T."/>
            <person name="Pirro S."/>
            <person name="Miller A.N."/>
            <person name="Quandt A."/>
        </authorList>
    </citation>
    <scope>NUCLEOTIDE SEQUENCE</scope>
    <source>
        <strain evidence="3">GBOQ0MN5Z8</strain>
    </source>
</reference>
<evidence type="ECO:0000313" key="3">
    <source>
        <dbReference type="EMBL" id="KAH0538795.1"/>
    </source>
</evidence>
<evidence type="ECO:0000259" key="2">
    <source>
        <dbReference type="PROSITE" id="PS50006"/>
    </source>
</evidence>
<sequence>MGSSPSSRVSSQLSPVAGVKRSAPSLLPALEFEPRPKRQARSSDKPSYPTPAPSSSIGFIPSSPPQLPLPRPTLQRTQSMVSERAPLSALPIITLSENGDTVVMGRSSTSCDYVLRGNSLISRVHVRARYIPAPSVTEPNRIEIQCVGYNGMKVHCRGRAWEVPKDEVFISDEEHVEIMLDVQDSRVSVAWPVRERKHSSADSDTTWGEGSSPRQGIDTLPGPGRAIGSSPLRRGARLGSPVSPSPAGHAHFPTSSTFLPSEPEGIQNPIAIYEDEDVSDDEHNDQELPGPAEPVRKGSEFTNIEDDCHPSSELSEPRLDLFDHDEENDPIIHSFGPNGDNLLPRMASLPTGASPSRCPLGPKTSPHVVAPGEADRPDNGLVANHVINQLAFSRTQSTPMSTLLANLPSEFKEHSGSSSWNEQNLKEILASTACIGEISREGKDAAGKALENEFYYVPEKDTDQDRRAAVVECLGKPSLRNCRKQHKVRYLVFSKSDVLQNTYPRFFTLAILLEETEKLNTECTS</sequence>
<dbReference type="OrthoDB" id="5348546at2759"/>
<feature type="domain" description="FHA" evidence="2">
    <location>
        <begin position="102"/>
        <end position="155"/>
    </location>
</feature>
<proteinExistence type="predicted"/>